<organism evidence="1 2">
    <name type="scientific">Dictyobacter alpinus</name>
    <dbReference type="NCBI Taxonomy" id="2014873"/>
    <lineage>
        <taxon>Bacteria</taxon>
        <taxon>Bacillati</taxon>
        <taxon>Chloroflexota</taxon>
        <taxon>Ktedonobacteria</taxon>
        <taxon>Ktedonobacterales</taxon>
        <taxon>Dictyobacteraceae</taxon>
        <taxon>Dictyobacter</taxon>
    </lineage>
</organism>
<dbReference type="EMBL" id="BIFT01000002">
    <property type="protein sequence ID" value="GCE31010.1"/>
    <property type="molecule type" value="Genomic_DNA"/>
</dbReference>
<dbReference type="Proteomes" id="UP000287171">
    <property type="component" value="Unassembled WGS sequence"/>
</dbReference>
<accession>A0A402BI60</accession>
<comment type="caution">
    <text evidence="1">The sequence shown here is derived from an EMBL/GenBank/DDBJ whole genome shotgun (WGS) entry which is preliminary data.</text>
</comment>
<protein>
    <submittedName>
        <fullName evidence="1">Uncharacterized protein</fullName>
    </submittedName>
</protein>
<evidence type="ECO:0000313" key="1">
    <source>
        <dbReference type="EMBL" id="GCE31010.1"/>
    </source>
</evidence>
<gene>
    <name evidence="1" type="ORF">KDA_64940</name>
</gene>
<keyword evidence="2" id="KW-1185">Reference proteome</keyword>
<reference evidence="2" key="1">
    <citation type="submission" date="2018-12" db="EMBL/GenBank/DDBJ databases">
        <title>Tengunoibacter tsumagoiensis gen. nov., sp. nov., Dictyobacter kobayashii sp. nov., D. alpinus sp. nov., and D. joshuensis sp. nov. and description of Dictyobacteraceae fam. nov. within the order Ktedonobacterales isolated from Tengu-no-mugimeshi.</title>
        <authorList>
            <person name="Wang C.M."/>
            <person name="Zheng Y."/>
            <person name="Sakai Y."/>
            <person name="Toyoda A."/>
            <person name="Minakuchi Y."/>
            <person name="Abe K."/>
            <person name="Yokota A."/>
            <person name="Yabe S."/>
        </authorList>
    </citation>
    <scope>NUCLEOTIDE SEQUENCE [LARGE SCALE GENOMIC DNA]</scope>
    <source>
        <strain evidence="2">Uno16</strain>
    </source>
</reference>
<evidence type="ECO:0000313" key="2">
    <source>
        <dbReference type="Proteomes" id="UP000287171"/>
    </source>
</evidence>
<proteinExistence type="predicted"/>
<sequence length="66" mass="7788">MSSSPKICIENKRKREPEAIVAYVEWRHTQGRTAEFTWAEVLERLAVLWRLHESCSCCRIAQVRVE</sequence>
<name>A0A402BI60_9CHLR</name>
<dbReference type="AlphaFoldDB" id="A0A402BI60"/>